<dbReference type="STRING" id="72664.V4LQE5"/>
<dbReference type="GO" id="GO:0020037">
    <property type="term" value="F:heme binding"/>
    <property type="evidence" value="ECO:0007669"/>
    <property type="project" value="InterPro"/>
</dbReference>
<dbReference type="Gene3D" id="1.10.630.10">
    <property type="entry name" value="Cytochrome P450"/>
    <property type="match status" value="1"/>
</dbReference>
<evidence type="ECO:0000256" key="10">
    <source>
        <dbReference type="ARBA" id="ARBA00023033"/>
    </source>
</evidence>
<dbReference type="InterPro" id="IPR036396">
    <property type="entry name" value="Cyt_P450_sf"/>
</dbReference>
<dbReference type="GO" id="GO:0016705">
    <property type="term" value="F:oxidoreductase activity, acting on paired donors, with incorporation or reduction of molecular oxygen"/>
    <property type="evidence" value="ECO:0007669"/>
    <property type="project" value="InterPro"/>
</dbReference>
<evidence type="ECO:0000256" key="4">
    <source>
        <dbReference type="ARBA" id="ARBA00022617"/>
    </source>
</evidence>
<dbReference type="PANTHER" id="PTHR47944">
    <property type="entry name" value="CYTOCHROME P450 98A9"/>
    <property type="match status" value="1"/>
</dbReference>
<evidence type="ECO:0000256" key="8">
    <source>
        <dbReference type="ARBA" id="ARBA00023002"/>
    </source>
</evidence>
<dbReference type="GO" id="GO:0016020">
    <property type="term" value="C:membrane"/>
    <property type="evidence" value="ECO:0007669"/>
    <property type="project" value="UniProtKB-SubCell"/>
</dbReference>
<comment type="similarity">
    <text evidence="3">Belongs to the cytochrome P450 family.</text>
</comment>
<dbReference type="eggNOG" id="KOG0156">
    <property type="taxonomic scope" value="Eukaryota"/>
</dbReference>
<gene>
    <name evidence="13" type="ORF">EUTSA_v10017706mg</name>
</gene>
<dbReference type="PANTHER" id="PTHR47944:SF10">
    <property type="entry name" value="CYTOCHROME P450 98A9"/>
    <property type="match status" value="1"/>
</dbReference>
<keyword evidence="9 12" id="KW-0408">Iron</keyword>
<proteinExistence type="inferred from homology"/>
<dbReference type="AlphaFoldDB" id="V4LQE5"/>
<keyword evidence="8" id="KW-0560">Oxidoreductase</keyword>
<reference evidence="13 14" key="1">
    <citation type="journal article" date="2013" name="Front. Plant Sci.">
        <title>The Reference Genome of the Halophytic Plant Eutrema salsugineum.</title>
        <authorList>
            <person name="Yang R."/>
            <person name="Jarvis D.E."/>
            <person name="Chen H."/>
            <person name="Beilstein M.A."/>
            <person name="Grimwood J."/>
            <person name="Jenkins J."/>
            <person name="Shu S."/>
            <person name="Prochnik S."/>
            <person name="Xin M."/>
            <person name="Ma C."/>
            <person name="Schmutz J."/>
            <person name="Wing R.A."/>
            <person name="Mitchell-Olds T."/>
            <person name="Schumaker K.S."/>
            <person name="Wang X."/>
        </authorList>
    </citation>
    <scope>NUCLEOTIDE SEQUENCE [LARGE SCALE GENOMIC DNA]</scope>
</reference>
<dbReference type="Pfam" id="PF00067">
    <property type="entry name" value="p450"/>
    <property type="match status" value="1"/>
</dbReference>
<evidence type="ECO:0000256" key="11">
    <source>
        <dbReference type="ARBA" id="ARBA00023136"/>
    </source>
</evidence>
<organism evidence="13 14">
    <name type="scientific">Eutrema salsugineum</name>
    <name type="common">Saltwater cress</name>
    <name type="synonym">Sisymbrium salsugineum</name>
    <dbReference type="NCBI Taxonomy" id="72664"/>
    <lineage>
        <taxon>Eukaryota</taxon>
        <taxon>Viridiplantae</taxon>
        <taxon>Streptophyta</taxon>
        <taxon>Embryophyta</taxon>
        <taxon>Tracheophyta</taxon>
        <taxon>Spermatophyta</taxon>
        <taxon>Magnoliopsida</taxon>
        <taxon>eudicotyledons</taxon>
        <taxon>Gunneridae</taxon>
        <taxon>Pentapetalae</taxon>
        <taxon>rosids</taxon>
        <taxon>malvids</taxon>
        <taxon>Brassicales</taxon>
        <taxon>Brassicaceae</taxon>
        <taxon>Eutremeae</taxon>
        <taxon>Eutrema</taxon>
    </lineage>
</organism>
<keyword evidence="10" id="KW-0503">Monooxygenase</keyword>
<evidence type="ECO:0000256" key="6">
    <source>
        <dbReference type="ARBA" id="ARBA00022723"/>
    </source>
</evidence>
<keyword evidence="5" id="KW-0812">Transmembrane</keyword>
<sequence length="180" mass="20187">MDTSAITAEWAMAEMIKNPSATKARFLTLTIPPMRGERIIQAAPSYASNASSPIQRKIRGNYIPKGSNVHVNVWAVARDPAVWKNPLEFRPERFLEENVDMKGHDFRLLSFGARRQACPGAHLGINLVTSMMNHLLHHFVWTPPQEAKPEKIDMSENPGLVTYMRTPVHAVATLHLPSDL</sequence>
<evidence type="ECO:0000256" key="1">
    <source>
        <dbReference type="ARBA" id="ARBA00001971"/>
    </source>
</evidence>
<protein>
    <recommendedName>
        <fullName evidence="15">Cytochrome P450</fullName>
    </recommendedName>
</protein>
<keyword evidence="7" id="KW-1133">Transmembrane helix</keyword>
<dbReference type="InterPro" id="IPR001128">
    <property type="entry name" value="Cyt_P450"/>
</dbReference>
<comment type="cofactor">
    <cofactor evidence="1 12">
        <name>heme</name>
        <dbReference type="ChEBI" id="CHEBI:30413"/>
    </cofactor>
</comment>
<dbReference type="GO" id="GO:0004497">
    <property type="term" value="F:monooxygenase activity"/>
    <property type="evidence" value="ECO:0007669"/>
    <property type="project" value="UniProtKB-KW"/>
</dbReference>
<dbReference type="InterPro" id="IPR002401">
    <property type="entry name" value="Cyt_P450_E_grp-I"/>
</dbReference>
<dbReference type="Proteomes" id="UP000030689">
    <property type="component" value="Unassembled WGS sequence"/>
</dbReference>
<keyword evidence="4 12" id="KW-0349">Heme</keyword>
<evidence type="ECO:0000313" key="13">
    <source>
        <dbReference type="EMBL" id="ESQ52825.1"/>
    </source>
</evidence>
<dbReference type="EMBL" id="KI517385">
    <property type="protein sequence ID" value="ESQ52825.1"/>
    <property type="molecule type" value="Genomic_DNA"/>
</dbReference>
<evidence type="ECO:0000256" key="9">
    <source>
        <dbReference type="ARBA" id="ARBA00023004"/>
    </source>
</evidence>
<comment type="subcellular location">
    <subcellularLocation>
        <location evidence="2">Membrane</location>
        <topology evidence="2">Single-pass membrane protein</topology>
    </subcellularLocation>
</comment>
<keyword evidence="14" id="KW-1185">Reference proteome</keyword>
<evidence type="ECO:0000256" key="3">
    <source>
        <dbReference type="ARBA" id="ARBA00010617"/>
    </source>
</evidence>
<evidence type="ECO:0008006" key="15">
    <source>
        <dbReference type="Google" id="ProtNLM"/>
    </source>
</evidence>
<dbReference type="PRINTS" id="PR00463">
    <property type="entry name" value="EP450I"/>
</dbReference>
<evidence type="ECO:0000313" key="14">
    <source>
        <dbReference type="Proteomes" id="UP000030689"/>
    </source>
</evidence>
<dbReference type="GO" id="GO:0005506">
    <property type="term" value="F:iron ion binding"/>
    <property type="evidence" value="ECO:0007669"/>
    <property type="project" value="InterPro"/>
</dbReference>
<evidence type="ECO:0000256" key="5">
    <source>
        <dbReference type="ARBA" id="ARBA00022692"/>
    </source>
</evidence>
<accession>V4LQE5</accession>
<dbReference type="KEGG" id="eus:EUTSA_v10017706mg"/>
<evidence type="ECO:0000256" key="7">
    <source>
        <dbReference type="ARBA" id="ARBA00022989"/>
    </source>
</evidence>
<evidence type="ECO:0000256" key="12">
    <source>
        <dbReference type="PIRSR" id="PIRSR602401-1"/>
    </source>
</evidence>
<keyword evidence="11" id="KW-0472">Membrane</keyword>
<evidence type="ECO:0000256" key="2">
    <source>
        <dbReference type="ARBA" id="ARBA00004167"/>
    </source>
</evidence>
<dbReference type="Gramene" id="ESQ52825">
    <property type="protein sequence ID" value="ESQ52825"/>
    <property type="gene ID" value="EUTSA_v10017706mg"/>
</dbReference>
<dbReference type="SUPFAM" id="SSF48264">
    <property type="entry name" value="Cytochrome P450"/>
    <property type="match status" value="1"/>
</dbReference>
<dbReference type="OMA" id="PHKANDN"/>
<keyword evidence="6 12" id="KW-0479">Metal-binding</keyword>
<name>V4LQE5_EUTSA</name>
<feature type="binding site" description="axial binding residue" evidence="12">
    <location>
        <position position="118"/>
    </location>
    <ligand>
        <name>heme</name>
        <dbReference type="ChEBI" id="CHEBI:30413"/>
    </ligand>
    <ligandPart>
        <name>Fe</name>
        <dbReference type="ChEBI" id="CHEBI:18248"/>
    </ligandPart>
</feature>